<dbReference type="PROSITE" id="PS50158">
    <property type="entry name" value="ZF_CCHC"/>
    <property type="match status" value="1"/>
</dbReference>
<dbReference type="AlphaFoldDB" id="A0AAD9ZVY3"/>
<dbReference type="PANTHER" id="PTHR33710">
    <property type="entry name" value="BNAC02G09200D PROTEIN"/>
    <property type="match status" value="1"/>
</dbReference>
<evidence type="ECO:0000256" key="2">
    <source>
        <dbReference type="SAM" id="MobiDB-lite"/>
    </source>
</evidence>
<gene>
    <name evidence="4" type="ORF">Dsin_025344</name>
</gene>
<evidence type="ECO:0000259" key="3">
    <source>
        <dbReference type="PROSITE" id="PS50158"/>
    </source>
</evidence>
<evidence type="ECO:0000256" key="1">
    <source>
        <dbReference type="PROSITE-ProRule" id="PRU00047"/>
    </source>
</evidence>
<evidence type="ECO:0000313" key="5">
    <source>
        <dbReference type="Proteomes" id="UP001281410"/>
    </source>
</evidence>
<keyword evidence="1" id="KW-0863">Zinc-finger</keyword>
<reference evidence="4" key="1">
    <citation type="journal article" date="2023" name="Plant J.">
        <title>Genome sequences and population genomics provide insights into the demographic history, inbreeding, and mutation load of two 'living fossil' tree species of Dipteronia.</title>
        <authorList>
            <person name="Feng Y."/>
            <person name="Comes H.P."/>
            <person name="Chen J."/>
            <person name="Zhu S."/>
            <person name="Lu R."/>
            <person name="Zhang X."/>
            <person name="Li P."/>
            <person name="Qiu J."/>
            <person name="Olsen K.M."/>
            <person name="Qiu Y."/>
        </authorList>
    </citation>
    <scope>NUCLEOTIDE SEQUENCE</scope>
    <source>
        <strain evidence="4">NBL</strain>
    </source>
</reference>
<dbReference type="Pfam" id="PF14111">
    <property type="entry name" value="DUF4283"/>
    <property type="match status" value="1"/>
</dbReference>
<dbReference type="InterPro" id="IPR025558">
    <property type="entry name" value="DUF4283"/>
</dbReference>
<feature type="domain" description="CCHC-type" evidence="3">
    <location>
        <begin position="181"/>
        <end position="196"/>
    </location>
</feature>
<dbReference type="SUPFAM" id="SSF56219">
    <property type="entry name" value="DNase I-like"/>
    <property type="match status" value="1"/>
</dbReference>
<keyword evidence="1" id="KW-0479">Metal-binding</keyword>
<accession>A0AAD9ZVY3</accession>
<dbReference type="EMBL" id="JANJYJ010000008">
    <property type="protein sequence ID" value="KAK3194034.1"/>
    <property type="molecule type" value="Genomic_DNA"/>
</dbReference>
<keyword evidence="5" id="KW-1185">Reference proteome</keyword>
<name>A0AAD9ZVY3_9ROSI</name>
<feature type="region of interest" description="Disordered" evidence="2">
    <location>
        <begin position="327"/>
        <end position="358"/>
    </location>
</feature>
<feature type="compositionally biased region" description="Basic and acidic residues" evidence="2">
    <location>
        <begin position="339"/>
        <end position="353"/>
    </location>
</feature>
<feature type="non-terminal residue" evidence="4">
    <location>
        <position position="1"/>
    </location>
</feature>
<dbReference type="PANTHER" id="PTHR33710:SF62">
    <property type="entry name" value="DUF4283 DOMAIN PROTEIN"/>
    <property type="match status" value="1"/>
</dbReference>
<dbReference type="Proteomes" id="UP001281410">
    <property type="component" value="Unassembled WGS sequence"/>
</dbReference>
<dbReference type="InterPro" id="IPR036691">
    <property type="entry name" value="Endo/exonu/phosph_ase_sf"/>
</dbReference>
<dbReference type="GO" id="GO:0008270">
    <property type="term" value="F:zinc ion binding"/>
    <property type="evidence" value="ECO:0007669"/>
    <property type="project" value="UniProtKB-KW"/>
</dbReference>
<keyword evidence="1" id="KW-0862">Zinc</keyword>
<feature type="region of interest" description="Disordered" evidence="2">
    <location>
        <begin position="237"/>
        <end position="262"/>
    </location>
</feature>
<dbReference type="Gene3D" id="3.60.10.10">
    <property type="entry name" value="Endonuclease/exonuclease/phosphatase"/>
    <property type="match status" value="1"/>
</dbReference>
<comment type="caution">
    <text evidence="4">The sequence shown here is derived from an EMBL/GenBank/DDBJ whole genome shotgun (WGS) entry which is preliminary data.</text>
</comment>
<organism evidence="4 5">
    <name type="scientific">Dipteronia sinensis</name>
    <dbReference type="NCBI Taxonomy" id="43782"/>
    <lineage>
        <taxon>Eukaryota</taxon>
        <taxon>Viridiplantae</taxon>
        <taxon>Streptophyta</taxon>
        <taxon>Embryophyta</taxon>
        <taxon>Tracheophyta</taxon>
        <taxon>Spermatophyta</taxon>
        <taxon>Magnoliopsida</taxon>
        <taxon>eudicotyledons</taxon>
        <taxon>Gunneridae</taxon>
        <taxon>Pentapetalae</taxon>
        <taxon>rosids</taxon>
        <taxon>malvids</taxon>
        <taxon>Sapindales</taxon>
        <taxon>Sapindaceae</taxon>
        <taxon>Hippocastanoideae</taxon>
        <taxon>Acereae</taxon>
        <taxon>Dipteronia</taxon>
    </lineage>
</organism>
<evidence type="ECO:0000313" key="4">
    <source>
        <dbReference type="EMBL" id="KAK3194034.1"/>
    </source>
</evidence>
<dbReference type="GO" id="GO:0003676">
    <property type="term" value="F:nucleic acid binding"/>
    <property type="evidence" value="ECO:0007669"/>
    <property type="project" value="InterPro"/>
</dbReference>
<sequence>MNSEEIAMLCANMTLSEKDGLVQKLQTDLRAAGEQRMGLSLVGKVLTSKMVNREAFLGLIGRIWRVDEGLDIEMVRQNVFIFQFHDTEDRRRVLECGTWTFDGALIILEKPTGKDSIENMRFNMAEFWVQIHQVPIVCMTKEIGLFLGGLVGEVMDVDVGNSGDGKETVMIIRYEHLPNHCFRCSRLGHSTQECSETLEAMRIGGREELPFGAWMRATGHEKLGGYRRRRGNAYKPLSVCGGPGNQVGSTTSSRSGGDWRRDRSFSYKPGNDELMMKHKGGLNASGVVNRDINVRHLEKRNVGTRVTGEVIGKDFVFKSQRLVTTEGGEALSRGGEPYHNSEVRNEPNNKGKENMGGGLDKPNIMVEGSVGDNGCLTCRGCVFGDFNEILSMEEKEGGVLRQRRMMEKFREAIDFYQLDDLGFSGPGFTWSNRRGGRSMIQERLDRVLRTLSWHELFPNSLVSHLGFWGSDHRAILLGVLSGSNQNLQCAVRSRRRFHFEACWADREECLELVNWSWVNSYGVGVVSRVVAAISSCRNNLSKWNLRNRKVWRDCIMELNAFDGLISVVLLATVQHHTTFRWTRTIDSSLSLSALSLQEFNFHVHENSTLLYEVFFFTWVLTFKFFRG</sequence>
<dbReference type="InterPro" id="IPR001878">
    <property type="entry name" value="Znf_CCHC"/>
</dbReference>
<protein>
    <recommendedName>
        <fullName evidence="3">CCHC-type domain-containing protein</fullName>
    </recommendedName>
</protein>
<proteinExistence type="predicted"/>